<dbReference type="Gene3D" id="3.40.50.300">
    <property type="entry name" value="P-loop containing nucleotide triphosphate hydrolases"/>
    <property type="match status" value="1"/>
</dbReference>
<evidence type="ECO:0000256" key="8">
    <source>
        <dbReference type="ARBA" id="ARBA00023289"/>
    </source>
</evidence>
<dbReference type="InterPro" id="IPR032710">
    <property type="entry name" value="NTF2-like_dom_sf"/>
</dbReference>
<dbReference type="PROSITE" id="PS51421">
    <property type="entry name" value="RAS"/>
    <property type="match status" value="1"/>
</dbReference>
<dbReference type="Pfam" id="PF00071">
    <property type="entry name" value="Ras"/>
    <property type="match status" value="1"/>
</dbReference>
<dbReference type="PROSITE" id="PS51420">
    <property type="entry name" value="RHO"/>
    <property type="match status" value="1"/>
</dbReference>
<comment type="similarity">
    <text evidence="1">Belongs to the small GTPase superfamily. Rab family.</text>
</comment>
<protein>
    <submittedName>
        <fullName evidence="11">Ras-related protein</fullName>
    </submittedName>
</protein>
<dbReference type="SUPFAM" id="SSF52540">
    <property type="entry name" value="P-loop containing nucleoside triphosphate hydrolases"/>
    <property type="match status" value="1"/>
</dbReference>
<evidence type="ECO:0000256" key="7">
    <source>
        <dbReference type="ARBA" id="ARBA00023288"/>
    </source>
</evidence>
<dbReference type="SUPFAM" id="SSF54427">
    <property type="entry name" value="NTF2-like"/>
    <property type="match status" value="1"/>
</dbReference>
<evidence type="ECO:0000313" key="11">
    <source>
        <dbReference type="EMBL" id="URE28297.1"/>
    </source>
</evidence>
<dbReference type="PANTHER" id="PTHR47981">
    <property type="entry name" value="RAB FAMILY"/>
    <property type="match status" value="1"/>
</dbReference>
<name>A0A9E7KQU2_9LILI</name>
<keyword evidence="3" id="KW-0547">Nucleotide-binding</keyword>
<dbReference type="GO" id="GO:0005525">
    <property type="term" value="F:GTP binding"/>
    <property type="evidence" value="ECO:0007669"/>
    <property type="project" value="UniProtKB-KW"/>
</dbReference>
<dbReference type="OrthoDB" id="65445at2759"/>
<dbReference type="SMART" id="SM00174">
    <property type="entry name" value="RHO"/>
    <property type="match status" value="1"/>
</dbReference>
<comment type="subcellular location">
    <subcellularLocation>
        <location evidence="9">Endomembrane system</location>
        <topology evidence="9">Lipid-anchor</topology>
        <orientation evidence="9">Cytoplasmic side</orientation>
    </subcellularLocation>
</comment>
<evidence type="ECO:0000313" key="12">
    <source>
        <dbReference type="Proteomes" id="UP001055439"/>
    </source>
</evidence>
<feature type="compositionally biased region" description="Basic and acidic residues" evidence="10">
    <location>
        <begin position="222"/>
        <end position="231"/>
    </location>
</feature>
<dbReference type="PROSITE" id="PS51419">
    <property type="entry name" value="RAB"/>
    <property type="match status" value="1"/>
</dbReference>
<dbReference type="AlphaFoldDB" id="A0A9E7KQU2"/>
<dbReference type="PANTHER" id="PTHR47981:SF44">
    <property type="entry name" value="RAS-RELATED PROTEIN RABG3C-RELATED"/>
    <property type="match status" value="1"/>
</dbReference>
<dbReference type="EMBL" id="CP097510">
    <property type="protein sequence ID" value="URE28297.1"/>
    <property type="molecule type" value="Genomic_DNA"/>
</dbReference>
<feature type="region of interest" description="Disordered" evidence="10">
    <location>
        <begin position="186"/>
        <end position="231"/>
    </location>
</feature>
<dbReference type="FunFam" id="3.40.50.300:FF:000295">
    <property type="entry name" value="Ras-related protein Rab7"/>
    <property type="match status" value="1"/>
</dbReference>
<dbReference type="InterPro" id="IPR001806">
    <property type="entry name" value="Small_GTPase"/>
</dbReference>
<keyword evidence="6" id="KW-0472">Membrane</keyword>
<keyword evidence="12" id="KW-1185">Reference proteome</keyword>
<keyword evidence="2" id="KW-0813">Transport</keyword>
<dbReference type="SMART" id="SM00173">
    <property type="entry name" value="RAS"/>
    <property type="match status" value="1"/>
</dbReference>
<proteinExistence type="inferred from homology"/>
<evidence type="ECO:0000256" key="1">
    <source>
        <dbReference type="ARBA" id="ARBA00006270"/>
    </source>
</evidence>
<reference evidence="11" key="1">
    <citation type="submission" date="2022-05" db="EMBL/GenBank/DDBJ databases">
        <title>The Musa troglodytarum L. genome provides insights into the mechanism of non-climacteric behaviour and enrichment of carotenoids.</title>
        <authorList>
            <person name="Wang J."/>
        </authorList>
    </citation>
    <scope>NUCLEOTIDE SEQUENCE</scope>
    <source>
        <tissue evidence="11">Leaf</tissue>
    </source>
</reference>
<dbReference type="InterPro" id="IPR027417">
    <property type="entry name" value="P-loop_NTPase"/>
</dbReference>
<dbReference type="GO" id="GO:0003924">
    <property type="term" value="F:GTPase activity"/>
    <property type="evidence" value="ECO:0007669"/>
    <property type="project" value="InterPro"/>
</dbReference>
<evidence type="ECO:0000256" key="4">
    <source>
        <dbReference type="ARBA" id="ARBA00022927"/>
    </source>
</evidence>
<gene>
    <name evidence="11" type="ORF">MUK42_05952</name>
</gene>
<evidence type="ECO:0000256" key="10">
    <source>
        <dbReference type="SAM" id="MobiDB-lite"/>
    </source>
</evidence>
<dbReference type="Gene3D" id="3.10.450.50">
    <property type="match status" value="1"/>
</dbReference>
<evidence type="ECO:0000256" key="5">
    <source>
        <dbReference type="ARBA" id="ARBA00023134"/>
    </source>
</evidence>
<dbReference type="GO" id="GO:0012505">
    <property type="term" value="C:endomembrane system"/>
    <property type="evidence" value="ECO:0007669"/>
    <property type="project" value="UniProtKB-SubCell"/>
</dbReference>
<dbReference type="CDD" id="cd01862">
    <property type="entry name" value="Rab7"/>
    <property type="match status" value="1"/>
</dbReference>
<dbReference type="Proteomes" id="UP001055439">
    <property type="component" value="Chromosome 8"/>
</dbReference>
<dbReference type="SMART" id="SM00175">
    <property type="entry name" value="RAB"/>
    <property type="match status" value="1"/>
</dbReference>
<evidence type="ECO:0000256" key="3">
    <source>
        <dbReference type="ARBA" id="ARBA00022741"/>
    </source>
</evidence>
<organism evidence="11 12">
    <name type="scientific">Musa troglodytarum</name>
    <name type="common">fe'i banana</name>
    <dbReference type="NCBI Taxonomy" id="320322"/>
    <lineage>
        <taxon>Eukaryota</taxon>
        <taxon>Viridiplantae</taxon>
        <taxon>Streptophyta</taxon>
        <taxon>Embryophyta</taxon>
        <taxon>Tracheophyta</taxon>
        <taxon>Spermatophyta</taxon>
        <taxon>Magnoliopsida</taxon>
        <taxon>Liliopsida</taxon>
        <taxon>Zingiberales</taxon>
        <taxon>Musaceae</taxon>
        <taxon>Musa</taxon>
    </lineage>
</organism>
<dbReference type="SMART" id="SM00176">
    <property type="entry name" value="RAN"/>
    <property type="match status" value="1"/>
</dbReference>
<evidence type="ECO:0000256" key="2">
    <source>
        <dbReference type="ARBA" id="ARBA00022448"/>
    </source>
</evidence>
<evidence type="ECO:0000256" key="9">
    <source>
        <dbReference type="ARBA" id="ARBA00046278"/>
    </source>
</evidence>
<keyword evidence="7" id="KW-0449">Lipoprotein</keyword>
<evidence type="ECO:0000256" key="6">
    <source>
        <dbReference type="ARBA" id="ARBA00023136"/>
    </source>
</evidence>
<keyword evidence="8" id="KW-0636">Prenylation</keyword>
<dbReference type="GO" id="GO:0015031">
    <property type="term" value="P:protein transport"/>
    <property type="evidence" value="ECO:0007669"/>
    <property type="project" value="UniProtKB-KW"/>
</dbReference>
<sequence>MASRRRKLLKVIILGDSGVGKTSLMNQYVNRKFSIQYKATIGADFLTKEVQIDDRHFTLQIWDTAGQERFQSLGVAFYRGADCCVLVYDVNIMKSFDNLNNWREEFLIQASPSDPENFPFIVLGNKTDIDGGNSRVVSEKKAKHWCTSKGNIPYFETSAKEGINVEAAFECIARIALKNEPEDDIWPSRATSTDLTWSERERRTPSGGTAPLPPTISSTSSSKKEEPRHEWPIGSLEETVQNAIKTWEMELSHKTRLGDFKSINPAKFKFFVNGRKGLTGEETLALGSYNALLQTSLPPEFQYYKADAETFESSHDVFRMAFPRGFAWEVLRVYSGPPAIAFKYRHWGYMEGPYKGHAPTGELVEFTGVAVLKVDEQLRAEEVEIYYDPGELFAGLLKGEVISGVDSVDTTASKLQPCPFLKADP</sequence>
<dbReference type="PRINTS" id="PR00449">
    <property type="entry name" value="RASTRNSFRMNG"/>
</dbReference>
<dbReference type="InterPro" id="IPR005225">
    <property type="entry name" value="Small_GTP-bd"/>
</dbReference>
<dbReference type="GO" id="GO:0005774">
    <property type="term" value="C:vacuolar membrane"/>
    <property type="evidence" value="ECO:0007669"/>
    <property type="project" value="TreeGrafter"/>
</dbReference>
<keyword evidence="5" id="KW-0342">GTP-binding</keyword>
<accession>A0A9E7KQU2</accession>
<keyword evidence="4" id="KW-0653">Protein transport</keyword>
<dbReference type="NCBIfam" id="TIGR00231">
    <property type="entry name" value="small_GTP"/>
    <property type="match status" value="1"/>
</dbReference>